<gene>
    <name evidence="1" type="ORF">HDF13_003813</name>
</gene>
<evidence type="ECO:0000313" key="2">
    <source>
        <dbReference type="Proteomes" id="UP000569005"/>
    </source>
</evidence>
<keyword evidence="2" id="KW-1185">Reference proteome</keyword>
<proteinExistence type="predicted"/>
<organism evidence="1 2">
    <name type="scientific">Tunturiibacter gelidiferens</name>
    <dbReference type="NCBI Taxonomy" id="3069689"/>
    <lineage>
        <taxon>Bacteria</taxon>
        <taxon>Pseudomonadati</taxon>
        <taxon>Acidobacteriota</taxon>
        <taxon>Terriglobia</taxon>
        <taxon>Terriglobales</taxon>
        <taxon>Acidobacteriaceae</taxon>
        <taxon>Tunturiibacter</taxon>
    </lineage>
</organism>
<dbReference type="EMBL" id="JACHEA010000001">
    <property type="protein sequence ID" value="MBB5341480.1"/>
    <property type="molecule type" value="Genomic_DNA"/>
</dbReference>
<accession>A0ACC5P436</accession>
<reference evidence="1" key="1">
    <citation type="submission" date="2020-08" db="EMBL/GenBank/DDBJ databases">
        <title>Genomic Encyclopedia of Type Strains, Phase IV (KMG-V): Genome sequencing to study the core and pangenomes of soil and plant-associated prokaryotes.</title>
        <authorList>
            <person name="Whitman W."/>
        </authorList>
    </citation>
    <scope>NUCLEOTIDE SEQUENCE</scope>
    <source>
        <strain evidence="1">M8UP15</strain>
    </source>
</reference>
<protein>
    <submittedName>
        <fullName evidence="1">Uncharacterized protein</fullName>
    </submittedName>
</protein>
<comment type="caution">
    <text evidence="1">The sequence shown here is derived from an EMBL/GenBank/DDBJ whole genome shotgun (WGS) entry which is preliminary data.</text>
</comment>
<evidence type="ECO:0000313" key="1">
    <source>
        <dbReference type="EMBL" id="MBB5341480.1"/>
    </source>
</evidence>
<name>A0ACC5P436_9BACT</name>
<sequence length="46" mass="5039">MILRRVSEWESLGKRRTVGISRKEIGGEGSGDLLRLLEEDLALAAG</sequence>
<dbReference type="Proteomes" id="UP000569005">
    <property type="component" value="Unassembled WGS sequence"/>
</dbReference>